<dbReference type="PANTHER" id="PTHR35889">
    <property type="entry name" value="CYCLOINULO-OLIGOSACCHARIDE FRUCTANOTRANSFERASE-RELATED"/>
    <property type="match status" value="1"/>
</dbReference>
<proteinExistence type="predicted"/>
<accession>A0A5C5Z811</accession>
<feature type="chain" id="PRO_5022660752" evidence="2">
    <location>
        <begin position="22"/>
        <end position="863"/>
    </location>
</feature>
<dbReference type="Pfam" id="PF07587">
    <property type="entry name" value="PSD1"/>
    <property type="match status" value="1"/>
</dbReference>
<keyword evidence="7" id="KW-1185">Reference proteome</keyword>
<dbReference type="EMBL" id="SJPJ01000001">
    <property type="protein sequence ID" value="TWT82653.1"/>
    <property type="molecule type" value="Genomic_DNA"/>
</dbReference>
<evidence type="ECO:0000259" key="5">
    <source>
        <dbReference type="Pfam" id="PF07635"/>
    </source>
</evidence>
<dbReference type="Pfam" id="PF07583">
    <property type="entry name" value="PSCyt2"/>
    <property type="match status" value="1"/>
</dbReference>
<comment type="caution">
    <text evidence="6">The sequence shown here is derived from an EMBL/GenBank/DDBJ whole genome shotgun (WGS) entry which is preliminary data.</text>
</comment>
<sequence length="863" mass="97625" precursor="true">MAFYRTTAILLLLCAALPCRADQLTADELRFFETKIRPVLIRECYGCHSNEAGNVRGGLRLDTKELMLIGGSAGPAVVPGDVEQSWLYNAITHQDFVMPPKRKLSPTVIDDFRQWIEMGAPDPRASNIVEIRSTISEADVQQARETFWAYKKPVDQTPPDVKDIHWPRTDIDRFVLAKLEQADLQPTADAEEYKVLRRICFDLIGLPPTPEQITFFTEKWENDPDQAVSYVVDKLLEKKQFGERWGRHWLDVVRFAESTGREVNMTYPHAWRYRDYVIDSFNDDKPFDQFVQQQIAGDLLPAKTDEKWAENLVATTFLAIGPKNINEQNRVQFAADLVDEQIDATTRVFLGTSVACARCHDHKFDAIPQTDYYAMAGIFRNMTTYFGNPPSDFGNFSAAQAKQNSSLMILPIDDPNPYDKHYTKLELQSLRDEITEKMGEVKQLRRANMGDGNAANAQRNRIRLNNELATLSNKLAVVDKNGIPRSYCMGVQERRSPTNAKLLLRGEIDQAAQVVERGFPQVLCSVLPTIDNQSSGRLELASWIASEQNPLAARVMVNRIWQYMIGQGIVTSTENFGTTGQPPSHEELLDHLARRFVQSGWSIKSVVRDIATSRVYRMSTTFDSQSHQYDPDNALLWRANPRRLDAEAIRDAMLSISGEINSDRPRGSEVAQAGYTRVQGGVLGNPRDIARRAFGTVARNSRSTRGMQRGRMDRSLQDVARAVTGQLDQENSKFRSIYLPIVRDEEPRSLDVFDFADSSAIIGTRESSNTANQALYMMNNRFVIQQSNVFADRVLQQQTTPTKQLEFAFLLAYGRPPTSGERSAATAFIRQFAPTTSYRSRGQKTMSAFCQSLFASAEFRYID</sequence>
<dbReference type="InterPro" id="IPR022655">
    <property type="entry name" value="DUF1553"/>
</dbReference>
<evidence type="ECO:0000259" key="4">
    <source>
        <dbReference type="Pfam" id="PF07587"/>
    </source>
</evidence>
<evidence type="ECO:0000256" key="1">
    <source>
        <dbReference type="SAM" id="Coils"/>
    </source>
</evidence>
<feature type="domain" description="DUF1549" evidence="3">
    <location>
        <begin position="171"/>
        <end position="383"/>
    </location>
</feature>
<feature type="coiled-coil region" evidence="1">
    <location>
        <begin position="427"/>
        <end position="481"/>
    </location>
</feature>
<feature type="signal peptide" evidence="2">
    <location>
        <begin position="1"/>
        <end position="21"/>
    </location>
</feature>
<evidence type="ECO:0000256" key="2">
    <source>
        <dbReference type="SAM" id="SignalP"/>
    </source>
</evidence>
<dbReference type="InterPro" id="IPR011429">
    <property type="entry name" value="Cyt_c_Planctomycete-type"/>
</dbReference>
<feature type="domain" description="DUF1553" evidence="4">
    <location>
        <begin position="536"/>
        <end position="828"/>
    </location>
</feature>
<reference evidence="6 7" key="1">
    <citation type="submission" date="2019-02" db="EMBL/GenBank/DDBJ databases">
        <title>Deep-cultivation of Planctomycetes and their phenomic and genomic characterization uncovers novel biology.</title>
        <authorList>
            <person name="Wiegand S."/>
            <person name="Jogler M."/>
            <person name="Boedeker C."/>
            <person name="Pinto D."/>
            <person name="Vollmers J."/>
            <person name="Rivas-Marin E."/>
            <person name="Kohn T."/>
            <person name="Peeters S.H."/>
            <person name="Heuer A."/>
            <person name="Rast P."/>
            <person name="Oberbeckmann S."/>
            <person name="Bunk B."/>
            <person name="Jeske O."/>
            <person name="Meyerdierks A."/>
            <person name="Storesund J.E."/>
            <person name="Kallscheuer N."/>
            <person name="Luecker S."/>
            <person name="Lage O.M."/>
            <person name="Pohl T."/>
            <person name="Merkel B.J."/>
            <person name="Hornburger P."/>
            <person name="Mueller R.-W."/>
            <person name="Bruemmer F."/>
            <person name="Labrenz M."/>
            <person name="Spormann A.M."/>
            <person name="Op Den Camp H."/>
            <person name="Overmann J."/>
            <person name="Amann R."/>
            <person name="Jetten M.S.M."/>
            <person name="Mascher T."/>
            <person name="Medema M.H."/>
            <person name="Devos D.P."/>
            <person name="Kaster A.-K."/>
            <person name="Ovreas L."/>
            <person name="Rohde M."/>
            <person name="Galperin M.Y."/>
            <person name="Jogler C."/>
        </authorList>
    </citation>
    <scope>NUCLEOTIDE SEQUENCE [LARGE SCALE GENOMIC DNA]</scope>
    <source>
        <strain evidence="6 7">CA13</strain>
    </source>
</reference>
<organism evidence="6 7">
    <name type="scientific">Novipirellula herctigrandis</name>
    <dbReference type="NCBI Taxonomy" id="2527986"/>
    <lineage>
        <taxon>Bacteria</taxon>
        <taxon>Pseudomonadati</taxon>
        <taxon>Planctomycetota</taxon>
        <taxon>Planctomycetia</taxon>
        <taxon>Pirellulales</taxon>
        <taxon>Pirellulaceae</taxon>
        <taxon>Novipirellula</taxon>
    </lineage>
</organism>
<evidence type="ECO:0000259" key="3">
    <source>
        <dbReference type="Pfam" id="PF07583"/>
    </source>
</evidence>
<dbReference type="InterPro" id="IPR011444">
    <property type="entry name" value="DUF1549"/>
</dbReference>
<keyword evidence="2" id="KW-0732">Signal</keyword>
<evidence type="ECO:0000313" key="6">
    <source>
        <dbReference type="EMBL" id="TWT82653.1"/>
    </source>
</evidence>
<dbReference type="RefSeq" id="WP_146399284.1">
    <property type="nucleotide sequence ID" value="NZ_SJPJ01000001.1"/>
</dbReference>
<dbReference type="OrthoDB" id="127107at2"/>
<feature type="domain" description="Cytochrome C Planctomycete-type" evidence="5">
    <location>
        <begin position="44"/>
        <end position="101"/>
    </location>
</feature>
<dbReference type="PANTHER" id="PTHR35889:SF3">
    <property type="entry name" value="F-BOX DOMAIN-CONTAINING PROTEIN"/>
    <property type="match status" value="1"/>
</dbReference>
<gene>
    <name evidence="6" type="ORF">CA13_41160</name>
</gene>
<dbReference type="AlphaFoldDB" id="A0A5C5Z811"/>
<name>A0A5C5Z811_9BACT</name>
<keyword evidence="1" id="KW-0175">Coiled coil</keyword>
<protein>
    <submittedName>
        <fullName evidence="6">Planctomycete cytochrome C</fullName>
    </submittedName>
</protein>
<dbReference type="Pfam" id="PF07635">
    <property type="entry name" value="PSCyt1"/>
    <property type="match status" value="1"/>
</dbReference>
<dbReference type="Proteomes" id="UP000315010">
    <property type="component" value="Unassembled WGS sequence"/>
</dbReference>
<evidence type="ECO:0000313" key="7">
    <source>
        <dbReference type="Proteomes" id="UP000315010"/>
    </source>
</evidence>